<dbReference type="PANTHER" id="PTHR47303:SF1">
    <property type="entry name" value="NF-KAPPA-B INHIBITOR BETA"/>
    <property type="match status" value="1"/>
</dbReference>
<dbReference type="InterPro" id="IPR036770">
    <property type="entry name" value="Ankyrin_rpt-contain_sf"/>
</dbReference>
<gene>
    <name evidence="2" type="ORF">E3N88_09616</name>
</gene>
<dbReference type="SMART" id="SM00248">
    <property type="entry name" value="ANK"/>
    <property type="match status" value="3"/>
</dbReference>
<reference evidence="2 3" key="1">
    <citation type="submission" date="2019-05" db="EMBL/GenBank/DDBJ databases">
        <title>Mikania micrantha, genome provides insights into the molecular mechanism of rapid growth.</title>
        <authorList>
            <person name="Liu B."/>
        </authorList>
    </citation>
    <scope>NUCLEOTIDE SEQUENCE [LARGE SCALE GENOMIC DNA]</scope>
    <source>
        <strain evidence="2">NLD-2019</strain>
        <tissue evidence="2">Leaf</tissue>
    </source>
</reference>
<dbReference type="OrthoDB" id="1616434at2759"/>
<sequence length="343" mass="38375">MEGSSSSNPGNPYPYPYPSHVTMKLSGRDTYDVWKTQMLCLLESHDMFRFIQPKTLGEHKDDLWRRSDALVKGWMLGSLSNQTLKYVVNSFPNEISLQKMLGITYRLSMVLLLEQMRGIGETDRTGGEEGEDMVERGGGKSTGGLIVKDGSENMDSSRLEIGCWENASDMLQTSNSPPIGTVKKLHAAILVQNYRDVIAILGDRIVTLRDRITINGNTALHVAVGVSNDKIFLGKMLNLAREDNQQPLDMRNFEGSTLLHVAAIVGNTKAAKMLVQHHSCHYMLFEKDNEGQTPLDRAVSNMHTDIYIYLLDQYLVNPDLERGDLFDNSEILVNAISSKDYGN</sequence>
<dbReference type="EMBL" id="SZYD01000004">
    <property type="protein sequence ID" value="KAD6454910.1"/>
    <property type="molecule type" value="Genomic_DNA"/>
</dbReference>
<proteinExistence type="predicted"/>
<dbReference type="Gene3D" id="1.25.40.20">
    <property type="entry name" value="Ankyrin repeat-containing domain"/>
    <property type="match status" value="1"/>
</dbReference>
<dbReference type="SUPFAM" id="SSF48403">
    <property type="entry name" value="Ankyrin repeat"/>
    <property type="match status" value="1"/>
</dbReference>
<feature type="compositionally biased region" description="Basic and acidic residues" evidence="1">
    <location>
        <begin position="121"/>
        <end position="138"/>
    </location>
</feature>
<organism evidence="2 3">
    <name type="scientific">Mikania micrantha</name>
    <name type="common">bitter vine</name>
    <dbReference type="NCBI Taxonomy" id="192012"/>
    <lineage>
        <taxon>Eukaryota</taxon>
        <taxon>Viridiplantae</taxon>
        <taxon>Streptophyta</taxon>
        <taxon>Embryophyta</taxon>
        <taxon>Tracheophyta</taxon>
        <taxon>Spermatophyta</taxon>
        <taxon>Magnoliopsida</taxon>
        <taxon>eudicotyledons</taxon>
        <taxon>Gunneridae</taxon>
        <taxon>Pentapetalae</taxon>
        <taxon>asterids</taxon>
        <taxon>campanulids</taxon>
        <taxon>Asterales</taxon>
        <taxon>Asteraceae</taxon>
        <taxon>Asteroideae</taxon>
        <taxon>Heliantheae alliance</taxon>
        <taxon>Eupatorieae</taxon>
        <taxon>Mikania</taxon>
    </lineage>
</organism>
<accession>A0A5N6PJJ8</accession>
<keyword evidence="3" id="KW-1185">Reference proteome</keyword>
<feature type="region of interest" description="Disordered" evidence="1">
    <location>
        <begin position="121"/>
        <end position="149"/>
    </location>
</feature>
<dbReference type="PANTHER" id="PTHR47303">
    <property type="match status" value="1"/>
</dbReference>
<dbReference type="Pfam" id="PF12796">
    <property type="entry name" value="Ank_2"/>
    <property type="match status" value="1"/>
</dbReference>
<name>A0A5N6PJJ8_9ASTR</name>
<dbReference type="Proteomes" id="UP000326396">
    <property type="component" value="Linkage Group LG12"/>
</dbReference>
<evidence type="ECO:0000256" key="1">
    <source>
        <dbReference type="SAM" id="MobiDB-lite"/>
    </source>
</evidence>
<protein>
    <submittedName>
        <fullName evidence="2">Uncharacterized protein</fullName>
    </submittedName>
</protein>
<dbReference type="AlphaFoldDB" id="A0A5N6PJJ8"/>
<comment type="caution">
    <text evidence="2">The sequence shown here is derived from an EMBL/GenBank/DDBJ whole genome shotgun (WGS) entry which is preliminary data.</text>
</comment>
<evidence type="ECO:0000313" key="3">
    <source>
        <dbReference type="Proteomes" id="UP000326396"/>
    </source>
</evidence>
<evidence type="ECO:0000313" key="2">
    <source>
        <dbReference type="EMBL" id="KAD6454910.1"/>
    </source>
</evidence>
<dbReference type="InterPro" id="IPR002110">
    <property type="entry name" value="Ankyrin_rpt"/>
</dbReference>